<keyword evidence="4" id="KW-1185">Reference proteome</keyword>
<evidence type="ECO:0000313" key="3">
    <source>
        <dbReference type="EMBL" id="KAF2669072.1"/>
    </source>
</evidence>
<feature type="compositionally biased region" description="Low complexity" evidence="1">
    <location>
        <begin position="281"/>
        <end position="297"/>
    </location>
</feature>
<sequence length="319" mass="32784">MRSSTFTIAALASLATAQRPTNTSICDYYTPALLKENTAANQKTVLTLLVNTVVIGNYTQPNANISVAGILAPGTFNNTKVNLLPYFNGNLKSSNRGGMNGTSVNFLDDGGAAPLMNNMPSNGNTTSNQYLLLTHLYGYFGSLLGCSMMNSTAFPAYTGSTNMYAVHKFMDLNPYELGYFITQIGTAAASFGVAKADVELVGASLNKAFGYRCSPAAAIPPTAQPELQSMCIDASCPLADNSTCPAYSPVTAPMFVNGTVYDAAGGNPNGNATSPTNQSNGTTTGSGSASSGSATGAGSQVQATVGSIVAGLAFAMYMA</sequence>
<evidence type="ECO:0008006" key="5">
    <source>
        <dbReference type="Google" id="ProtNLM"/>
    </source>
</evidence>
<keyword evidence="2" id="KW-0732">Signal</keyword>
<feature type="chain" id="PRO_5025426109" description="Heme haloperoxidase family profile domain-containing protein" evidence="2">
    <location>
        <begin position="18"/>
        <end position="319"/>
    </location>
</feature>
<proteinExistence type="predicted"/>
<dbReference type="AlphaFoldDB" id="A0A6A6UA57"/>
<feature type="region of interest" description="Disordered" evidence="1">
    <location>
        <begin position="266"/>
        <end position="297"/>
    </location>
</feature>
<name>A0A6A6UA57_9PEZI</name>
<dbReference type="OrthoDB" id="2110578at2759"/>
<feature type="compositionally biased region" description="Polar residues" evidence="1">
    <location>
        <begin position="269"/>
        <end position="280"/>
    </location>
</feature>
<evidence type="ECO:0000256" key="1">
    <source>
        <dbReference type="SAM" id="MobiDB-lite"/>
    </source>
</evidence>
<dbReference type="Proteomes" id="UP000799302">
    <property type="component" value="Unassembled WGS sequence"/>
</dbReference>
<gene>
    <name evidence="3" type="ORF">BT63DRAFT_413542</name>
</gene>
<protein>
    <recommendedName>
        <fullName evidence="5">Heme haloperoxidase family profile domain-containing protein</fullName>
    </recommendedName>
</protein>
<reference evidence="3" key="1">
    <citation type="journal article" date="2020" name="Stud. Mycol.">
        <title>101 Dothideomycetes genomes: a test case for predicting lifestyles and emergence of pathogens.</title>
        <authorList>
            <person name="Haridas S."/>
            <person name="Albert R."/>
            <person name="Binder M."/>
            <person name="Bloem J."/>
            <person name="Labutti K."/>
            <person name="Salamov A."/>
            <person name="Andreopoulos B."/>
            <person name="Baker S."/>
            <person name="Barry K."/>
            <person name="Bills G."/>
            <person name="Bluhm B."/>
            <person name="Cannon C."/>
            <person name="Castanera R."/>
            <person name="Culley D."/>
            <person name="Daum C."/>
            <person name="Ezra D."/>
            <person name="Gonzalez J."/>
            <person name="Henrissat B."/>
            <person name="Kuo A."/>
            <person name="Liang C."/>
            <person name="Lipzen A."/>
            <person name="Lutzoni F."/>
            <person name="Magnuson J."/>
            <person name="Mondo S."/>
            <person name="Nolan M."/>
            <person name="Ohm R."/>
            <person name="Pangilinan J."/>
            <person name="Park H.-J."/>
            <person name="Ramirez L."/>
            <person name="Alfaro M."/>
            <person name="Sun H."/>
            <person name="Tritt A."/>
            <person name="Yoshinaga Y."/>
            <person name="Zwiers L.-H."/>
            <person name="Turgeon B."/>
            <person name="Goodwin S."/>
            <person name="Spatafora J."/>
            <person name="Crous P."/>
            <person name="Grigoriev I."/>
        </authorList>
    </citation>
    <scope>NUCLEOTIDE SEQUENCE</scope>
    <source>
        <strain evidence="3">CBS 115976</strain>
    </source>
</reference>
<evidence type="ECO:0000256" key="2">
    <source>
        <dbReference type="SAM" id="SignalP"/>
    </source>
</evidence>
<feature type="signal peptide" evidence="2">
    <location>
        <begin position="1"/>
        <end position="17"/>
    </location>
</feature>
<dbReference type="EMBL" id="MU004235">
    <property type="protein sequence ID" value="KAF2669072.1"/>
    <property type="molecule type" value="Genomic_DNA"/>
</dbReference>
<accession>A0A6A6UA57</accession>
<organism evidence="3 4">
    <name type="scientific">Microthyrium microscopicum</name>
    <dbReference type="NCBI Taxonomy" id="703497"/>
    <lineage>
        <taxon>Eukaryota</taxon>
        <taxon>Fungi</taxon>
        <taxon>Dikarya</taxon>
        <taxon>Ascomycota</taxon>
        <taxon>Pezizomycotina</taxon>
        <taxon>Dothideomycetes</taxon>
        <taxon>Dothideomycetes incertae sedis</taxon>
        <taxon>Microthyriales</taxon>
        <taxon>Microthyriaceae</taxon>
        <taxon>Microthyrium</taxon>
    </lineage>
</organism>
<evidence type="ECO:0000313" key="4">
    <source>
        <dbReference type="Proteomes" id="UP000799302"/>
    </source>
</evidence>